<feature type="chain" id="PRO_5013660216" description="Transmembrane protein" evidence="2">
    <location>
        <begin position="29"/>
        <end position="87"/>
    </location>
</feature>
<evidence type="ECO:0000256" key="1">
    <source>
        <dbReference type="SAM" id="MobiDB-lite"/>
    </source>
</evidence>
<sequence>MGSSSSSSVSFVAIFITFLLLLTDFNQRIPNSVLADMEHYKNIGRAQDMSSYVLTDKLGRIGLLPPPAPSANRRKSTVNPPPPGLIS</sequence>
<gene>
    <name evidence="3" type="ORF">AQUCO_09400005v1</name>
</gene>
<reference evidence="3 4" key="1">
    <citation type="submission" date="2017-09" db="EMBL/GenBank/DDBJ databases">
        <title>WGS assembly of Aquilegia coerulea Goldsmith.</title>
        <authorList>
            <person name="Hodges S."/>
            <person name="Kramer E."/>
            <person name="Nordborg M."/>
            <person name="Tomkins J."/>
            <person name="Borevitz J."/>
            <person name="Derieg N."/>
            <person name="Yan J."/>
            <person name="Mihaltcheva S."/>
            <person name="Hayes R.D."/>
            <person name="Rokhsar D."/>
        </authorList>
    </citation>
    <scope>NUCLEOTIDE SEQUENCE [LARGE SCALE GENOMIC DNA]</scope>
    <source>
        <strain evidence="4">cv. Goldsmith</strain>
    </source>
</reference>
<evidence type="ECO:0008006" key="5">
    <source>
        <dbReference type="Google" id="ProtNLM"/>
    </source>
</evidence>
<feature type="region of interest" description="Disordered" evidence="1">
    <location>
        <begin position="64"/>
        <end position="87"/>
    </location>
</feature>
<dbReference type="Proteomes" id="UP000230069">
    <property type="component" value="Unassembled WGS sequence"/>
</dbReference>
<evidence type="ECO:0000256" key="2">
    <source>
        <dbReference type="SAM" id="SignalP"/>
    </source>
</evidence>
<proteinExistence type="predicted"/>
<name>A0A2G5C501_AQUCA</name>
<accession>A0A2G5C501</accession>
<keyword evidence="2" id="KW-0732">Signal</keyword>
<evidence type="ECO:0000313" key="4">
    <source>
        <dbReference type="Proteomes" id="UP000230069"/>
    </source>
</evidence>
<evidence type="ECO:0000313" key="3">
    <source>
        <dbReference type="EMBL" id="PIA26340.1"/>
    </source>
</evidence>
<keyword evidence="4" id="KW-1185">Reference proteome</keyword>
<dbReference type="InParanoid" id="A0A2G5C501"/>
<dbReference type="EMBL" id="KZ305111">
    <property type="protein sequence ID" value="PIA26340.1"/>
    <property type="molecule type" value="Genomic_DNA"/>
</dbReference>
<dbReference type="OrthoDB" id="1969373at2759"/>
<dbReference type="AlphaFoldDB" id="A0A2G5C501"/>
<protein>
    <recommendedName>
        <fullName evidence="5">Transmembrane protein</fullName>
    </recommendedName>
</protein>
<organism evidence="3 4">
    <name type="scientific">Aquilegia coerulea</name>
    <name type="common">Rocky mountain columbine</name>
    <dbReference type="NCBI Taxonomy" id="218851"/>
    <lineage>
        <taxon>Eukaryota</taxon>
        <taxon>Viridiplantae</taxon>
        <taxon>Streptophyta</taxon>
        <taxon>Embryophyta</taxon>
        <taxon>Tracheophyta</taxon>
        <taxon>Spermatophyta</taxon>
        <taxon>Magnoliopsida</taxon>
        <taxon>Ranunculales</taxon>
        <taxon>Ranunculaceae</taxon>
        <taxon>Thalictroideae</taxon>
        <taxon>Aquilegia</taxon>
    </lineage>
</organism>
<feature type="signal peptide" evidence="2">
    <location>
        <begin position="1"/>
        <end position="28"/>
    </location>
</feature>